<dbReference type="GO" id="GO:0009055">
    <property type="term" value="F:electron transfer activity"/>
    <property type="evidence" value="ECO:0007669"/>
    <property type="project" value="InterPro"/>
</dbReference>
<dbReference type="PROSITE" id="PS51007">
    <property type="entry name" value="CYTC"/>
    <property type="match status" value="1"/>
</dbReference>
<protein>
    <submittedName>
        <fullName evidence="7">CxxC motif-containing protein, DUF1111 family</fullName>
    </submittedName>
</protein>
<evidence type="ECO:0000256" key="5">
    <source>
        <dbReference type="SAM" id="SignalP"/>
    </source>
</evidence>
<keyword evidence="1 4" id="KW-0349">Heme</keyword>
<dbReference type="InterPro" id="IPR051395">
    <property type="entry name" value="Cytochrome_c_Peroxidase/MauG"/>
</dbReference>
<dbReference type="AlphaFoldDB" id="A0A1Y6CG27"/>
<dbReference type="InterPro" id="IPR036909">
    <property type="entry name" value="Cyt_c-like_dom_sf"/>
</dbReference>
<dbReference type="GO" id="GO:0004130">
    <property type="term" value="F:cytochrome-c peroxidase activity"/>
    <property type="evidence" value="ECO:0007669"/>
    <property type="project" value="TreeGrafter"/>
</dbReference>
<keyword evidence="2 4" id="KW-0479">Metal-binding</keyword>
<name>A0A1Y6CG27_9BACT</name>
<keyword evidence="5" id="KW-0732">Signal</keyword>
<dbReference type="InterPro" id="IPR010538">
    <property type="entry name" value="DHOR"/>
</dbReference>
<dbReference type="GO" id="GO:0020037">
    <property type="term" value="F:heme binding"/>
    <property type="evidence" value="ECO:0007669"/>
    <property type="project" value="InterPro"/>
</dbReference>
<feature type="signal peptide" evidence="5">
    <location>
        <begin position="1"/>
        <end position="18"/>
    </location>
</feature>
<dbReference type="STRING" id="1513793.SAMN06296036_12024"/>
<reference evidence="8" key="1">
    <citation type="submission" date="2017-04" db="EMBL/GenBank/DDBJ databases">
        <authorList>
            <person name="Varghese N."/>
            <person name="Submissions S."/>
        </authorList>
    </citation>
    <scope>NUCLEOTIDE SEQUENCE [LARGE SCALE GENOMIC DNA]</scope>
    <source>
        <strain evidence="8">RKEM611</strain>
    </source>
</reference>
<dbReference type="PROSITE" id="PS51257">
    <property type="entry name" value="PROKAR_LIPOPROTEIN"/>
    <property type="match status" value="1"/>
</dbReference>
<dbReference type="InterPro" id="IPR009056">
    <property type="entry name" value="Cyt_c-like_dom"/>
</dbReference>
<organism evidence="7 8">
    <name type="scientific">Pseudobacteriovorax antillogorgiicola</name>
    <dbReference type="NCBI Taxonomy" id="1513793"/>
    <lineage>
        <taxon>Bacteria</taxon>
        <taxon>Pseudomonadati</taxon>
        <taxon>Bdellovibrionota</taxon>
        <taxon>Oligoflexia</taxon>
        <taxon>Oligoflexales</taxon>
        <taxon>Pseudobacteriovoracaceae</taxon>
        <taxon>Pseudobacteriovorax</taxon>
    </lineage>
</organism>
<evidence type="ECO:0000256" key="2">
    <source>
        <dbReference type="ARBA" id="ARBA00022723"/>
    </source>
</evidence>
<dbReference type="GO" id="GO:0046872">
    <property type="term" value="F:metal ion binding"/>
    <property type="evidence" value="ECO:0007669"/>
    <property type="project" value="UniProtKB-KW"/>
</dbReference>
<dbReference type="EMBL" id="FWZT01000020">
    <property type="protein sequence ID" value="SMF59610.1"/>
    <property type="molecule type" value="Genomic_DNA"/>
</dbReference>
<dbReference type="Proteomes" id="UP000192907">
    <property type="component" value="Unassembled WGS sequence"/>
</dbReference>
<dbReference type="Pfam" id="PF06537">
    <property type="entry name" value="DHOR"/>
    <property type="match status" value="1"/>
</dbReference>
<evidence type="ECO:0000256" key="3">
    <source>
        <dbReference type="ARBA" id="ARBA00023004"/>
    </source>
</evidence>
<evidence type="ECO:0000256" key="1">
    <source>
        <dbReference type="ARBA" id="ARBA00022617"/>
    </source>
</evidence>
<feature type="chain" id="PRO_5012599458" evidence="5">
    <location>
        <begin position="19"/>
        <end position="474"/>
    </location>
</feature>
<sequence>MKELLVVVPMTLALAVLAAACTESGSEDGNESLVSDSFQLGPLGGQATVYDSTSRAFSREVEKLSIEESRSFNRGRALFRDVWVIAPASTNTRDGLGPVFNARACEACHVEDGRGRPPEAGQPFTTMLVRLSIPGEGSHGEPLPVPNYGGQLQNFSVPGVPAEGSPSVEYLVQAGSFDDGEAYELLQPQYSFDNLAFGALPADLLFSPRVAPSMIGLGLLEAIPEQAIRDLADPEDQDGDGISGRINEVWDFEAEALKLGRFGWKANQPNLRQQTAGAFLGDIGITSSIFTNENCAEAQAECTAAASGSEDGQPELIDIILDDVTFYSATLAVPAQRNESDPEVIAGKALFFEANCNTCHVAQFETGDNPFSDRLAGQTIHPFTDLLLHDMGPELADNRPDFLASGREWRTPPLWGLGLIETVNSHSRLLHDGRARNISEAILWHGGEGQSSRDAYKAMSSSERQQLIKFLESL</sequence>
<evidence type="ECO:0000259" key="6">
    <source>
        <dbReference type="PROSITE" id="PS51007"/>
    </source>
</evidence>
<dbReference type="PANTHER" id="PTHR30600:SF4">
    <property type="entry name" value="CYTOCHROME C DOMAIN-CONTAINING PROTEIN"/>
    <property type="match status" value="1"/>
</dbReference>
<evidence type="ECO:0000313" key="8">
    <source>
        <dbReference type="Proteomes" id="UP000192907"/>
    </source>
</evidence>
<evidence type="ECO:0000256" key="4">
    <source>
        <dbReference type="PROSITE-ProRule" id="PRU00433"/>
    </source>
</evidence>
<dbReference type="PIRSF" id="PIRSF028099">
    <property type="entry name" value="DUF1111"/>
    <property type="match status" value="1"/>
</dbReference>
<keyword evidence="8" id="KW-1185">Reference proteome</keyword>
<dbReference type="PANTHER" id="PTHR30600">
    <property type="entry name" value="CYTOCHROME C PEROXIDASE-RELATED"/>
    <property type="match status" value="1"/>
</dbReference>
<evidence type="ECO:0000313" key="7">
    <source>
        <dbReference type="EMBL" id="SMF59610.1"/>
    </source>
</evidence>
<proteinExistence type="predicted"/>
<keyword evidence="3 4" id="KW-0408">Iron</keyword>
<dbReference type="SUPFAM" id="SSF46626">
    <property type="entry name" value="Cytochrome c"/>
    <property type="match status" value="1"/>
</dbReference>
<feature type="domain" description="Cytochrome c" evidence="6">
    <location>
        <begin position="342"/>
        <end position="474"/>
    </location>
</feature>
<gene>
    <name evidence="7" type="ORF">SAMN06296036_12024</name>
</gene>
<accession>A0A1Y6CG27</accession>
<dbReference type="Gene3D" id="1.10.760.10">
    <property type="entry name" value="Cytochrome c-like domain"/>
    <property type="match status" value="1"/>
</dbReference>